<sequence>MRNVKTYAQSTLLECNYCDAVVRIDVLLKSLCCVIRLSMHGFIYYYICYGVRLVYVWYAIVRLKNDFPLKTIKNGPPDPGCCALSSNSWNSTIMFIICLIR</sequence>
<proteinExistence type="predicted"/>
<evidence type="ECO:0000256" key="1">
    <source>
        <dbReference type="SAM" id="Phobius"/>
    </source>
</evidence>
<accession>A0AAV4X5U5</accession>
<feature type="transmembrane region" description="Helical" evidence="1">
    <location>
        <begin position="43"/>
        <end position="61"/>
    </location>
</feature>
<evidence type="ECO:0000313" key="3">
    <source>
        <dbReference type="Proteomes" id="UP001054945"/>
    </source>
</evidence>
<keyword evidence="3" id="KW-1185">Reference proteome</keyword>
<keyword evidence="1" id="KW-0472">Membrane</keyword>
<comment type="caution">
    <text evidence="2">The sequence shown here is derived from an EMBL/GenBank/DDBJ whole genome shotgun (WGS) entry which is preliminary data.</text>
</comment>
<dbReference type="EMBL" id="BPLR01017173">
    <property type="protein sequence ID" value="GIY89164.1"/>
    <property type="molecule type" value="Genomic_DNA"/>
</dbReference>
<dbReference type="AlphaFoldDB" id="A0AAV4X5U5"/>
<reference evidence="2 3" key="1">
    <citation type="submission" date="2021-06" db="EMBL/GenBank/DDBJ databases">
        <title>Caerostris extrusa draft genome.</title>
        <authorList>
            <person name="Kono N."/>
            <person name="Arakawa K."/>
        </authorList>
    </citation>
    <scope>NUCLEOTIDE SEQUENCE [LARGE SCALE GENOMIC DNA]</scope>
</reference>
<keyword evidence="1" id="KW-0812">Transmembrane</keyword>
<name>A0AAV4X5U5_CAEEX</name>
<keyword evidence="1" id="KW-1133">Transmembrane helix</keyword>
<evidence type="ECO:0000313" key="2">
    <source>
        <dbReference type="EMBL" id="GIY89164.1"/>
    </source>
</evidence>
<gene>
    <name evidence="2" type="ORF">CEXT_446121</name>
</gene>
<dbReference type="Proteomes" id="UP001054945">
    <property type="component" value="Unassembled WGS sequence"/>
</dbReference>
<organism evidence="2 3">
    <name type="scientific">Caerostris extrusa</name>
    <name type="common">Bark spider</name>
    <name type="synonym">Caerostris bankana</name>
    <dbReference type="NCBI Taxonomy" id="172846"/>
    <lineage>
        <taxon>Eukaryota</taxon>
        <taxon>Metazoa</taxon>
        <taxon>Ecdysozoa</taxon>
        <taxon>Arthropoda</taxon>
        <taxon>Chelicerata</taxon>
        <taxon>Arachnida</taxon>
        <taxon>Araneae</taxon>
        <taxon>Araneomorphae</taxon>
        <taxon>Entelegynae</taxon>
        <taxon>Araneoidea</taxon>
        <taxon>Araneidae</taxon>
        <taxon>Caerostris</taxon>
    </lineage>
</organism>
<protein>
    <submittedName>
        <fullName evidence="2">Uncharacterized protein</fullName>
    </submittedName>
</protein>